<dbReference type="Proteomes" id="UP001231189">
    <property type="component" value="Unassembled WGS sequence"/>
</dbReference>
<dbReference type="PANTHER" id="PTHR10775">
    <property type="entry name" value="OS08G0208400 PROTEIN"/>
    <property type="match status" value="1"/>
</dbReference>
<organism evidence="2 3">
    <name type="scientific">Lolium multiflorum</name>
    <name type="common">Italian ryegrass</name>
    <name type="synonym">Lolium perenne subsp. multiflorum</name>
    <dbReference type="NCBI Taxonomy" id="4521"/>
    <lineage>
        <taxon>Eukaryota</taxon>
        <taxon>Viridiplantae</taxon>
        <taxon>Streptophyta</taxon>
        <taxon>Embryophyta</taxon>
        <taxon>Tracheophyta</taxon>
        <taxon>Spermatophyta</taxon>
        <taxon>Magnoliopsida</taxon>
        <taxon>Liliopsida</taxon>
        <taxon>Poales</taxon>
        <taxon>Poaceae</taxon>
        <taxon>BOP clade</taxon>
        <taxon>Pooideae</taxon>
        <taxon>Poodae</taxon>
        <taxon>Poeae</taxon>
        <taxon>Poeae Chloroplast Group 2 (Poeae type)</taxon>
        <taxon>Loliodinae</taxon>
        <taxon>Loliinae</taxon>
        <taxon>Lolium</taxon>
    </lineage>
</organism>
<dbReference type="AlphaFoldDB" id="A0AAD8R749"/>
<protein>
    <submittedName>
        <fullName evidence="2">Uncharacterized protein</fullName>
    </submittedName>
</protein>
<dbReference type="EMBL" id="JAUUTY010000006">
    <property type="protein sequence ID" value="KAK1614982.1"/>
    <property type="molecule type" value="Genomic_DNA"/>
</dbReference>
<comment type="caution">
    <text evidence="2">The sequence shown here is derived from an EMBL/GenBank/DDBJ whole genome shotgun (WGS) entry which is preliminary data.</text>
</comment>
<proteinExistence type="predicted"/>
<evidence type="ECO:0000313" key="2">
    <source>
        <dbReference type="EMBL" id="KAK1614982.1"/>
    </source>
</evidence>
<evidence type="ECO:0000313" key="3">
    <source>
        <dbReference type="Proteomes" id="UP001231189"/>
    </source>
</evidence>
<sequence length="492" mass="54658">MVGTHLSTPAHVPPFHAAATARPWPTRRRPAATTTLPRAPPPASARPSSCSPPLAPPSPPPVLLLASPLADAACPSSAAARAAAAARGCLQLRPPPPPLISGGDASGWTHGPALSGCLRSVAESDRFSGGDFAGGSLVFFTGSRSRFEEVETPQDAETSEDPEENTKEYYEALFASQKPLHENTEVTQLDAIARLMALKCHRNLCRDGFDELLVIQPKGHLLPQNFYYSTKLLSDLKMSSQQIHACPKGCMLFREEHADTNYCIKCNSSRYFEVDRNGDGQKRQTTVAKNILRYLPVLPRIQRLFMTEDTAQQMRWAVEGNRYTDKMIHPSDGTTWKNFVKKFPLKAGDPRSVAVAISTDGFNPYGMSTAVYSCWPVFVIPMNLPPGVCMRSENMFVSMIIPRLKYPGKNMNVYLEPLVDDLVRGWEGRGIRTYDASKKEYFDMYVWYHTSLHDLPACFVLRVVYTWEVALPTVQAGRDFLLAKQGRQVFML</sequence>
<dbReference type="PANTHER" id="PTHR10775:SF188">
    <property type="entry name" value="TRANSPOSASE-ASSOCIATED DOMAIN-CONTAINING PROTEIN"/>
    <property type="match status" value="1"/>
</dbReference>
<dbReference type="InterPro" id="IPR004242">
    <property type="entry name" value="Transposase_21"/>
</dbReference>
<keyword evidence="3" id="KW-1185">Reference proteome</keyword>
<evidence type="ECO:0000256" key="1">
    <source>
        <dbReference type="SAM" id="MobiDB-lite"/>
    </source>
</evidence>
<feature type="region of interest" description="Disordered" evidence="1">
    <location>
        <begin position="1"/>
        <end position="57"/>
    </location>
</feature>
<name>A0AAD8R749_LOLMU</name>
<accession>A0AAD8R749</accession>
<dbReference type="Pfam" id="PF02992">
    <property type="entry name" value="Transposase_21"/>
    <property type="match status" value="1"/>
</dbReference>
<gene>
    <name evidence="2" type="ORF">QYE76_020499</name>
</gene>
<reference evidence="2" key="1">
    <citation type="submission" date="2023-07" db="EMBL/GenBank/DDBJ databases">
        <title>A chromosome-level genome assembly of Lolium multiflorum.</title>
        <authorList>
            <person name="Chen Y."/>
            <person name="Copetti D."/>
            <person name="Kolliker R."/>
            <person name="Studer B."/>
        </authorList>
    </citation>
    <scope>NUCLEOTIDE SEQUENCE</scope>
    <source>
        <strain evidence="2">02402/16</strain>
        <tissue evidence="2">Leaf</tissue>
    </source>
</reference>